<keyword evidence="2" id="KW-0479">Metal-binding</keyword>
<dbReference type="PANTHER" id="PTHR13966:SF5">
    <property type="entry name" value="ENDONUCLEASE G, MITOCHONDRIAL"/>
    <property type="match status" value="1"/>
</dbReference>
<dbReference type="InterPro" id="IPR044925">
    <property type="entry name" value="His-Me_finger_sf"/>
</dbReference>
<feature type="domain" description="DNA/RNA non-specific endonuclease/pyrophosphatase/phosphodiesterase" evidence="5">
    <location>
        <begin position="79"/>
        <end position="289"/>
    </location>
</feature>
<reference evidence="6 7" key="1">
    <citation type="submission" date="2019-03" db="EMBL/GenBank/DDBJ databases">
        <authorList>
            <person name="Kim M.K.M."/>
        </authorList>
    </citation>
    <scope>NUCLEOTIDE SEQUENCE [LARGE SCALE GENOMIC DNA]</scope>
    <source>
        <strain evidence="6 7">17J68-15</strain>
    </source>
</reference>
<dbReference type="Pfam" id="PF01223">
    <property type="entry name" value="Endonuclease_NS"/>
    <property type="match status" value="1"/>
</dbReference>
<dbReference type="EMBL" id="SKFH01000025">
    <property type="protein sequence ID" value="TCZ68620.1"/>
    <property type="molecule type" value="Genomic_DNA"/>
</dbReference>
<proteinExistence type="predicted"/>
<gene>
    <name evidence="6" type="ORF">E0486_13455</name>
</gene>
<comment type="caution">
    <text evidence="6">The sequence shown here is derived from an EMBL/GenBank/DDBJ whole genome shotgun (WGS) entry which is preliminary data.</text>
</comment>
<dbReference type="CDD" id="cd00091">
    <property type="entry name" value="NUC"/>
    <property type="match status" value="1"/>
</dbReference>
<feature type="active site" description="Proton acceptor" evidence="1">
    <location>
        <position position="142"/>
    </location>
</feature>
<dbReference type="PROSITE" id="PS51257">
    <property type="entry name" value="PROKAR_LIPOPROTEIN"/>
    <property type="match status" value="1"/>
</dbReference>
<dbReference type="Gene3D" id="3.40.570.10">
    <property type="entry name" value="Extracellular Endonuclease, subunit A"/>
    <property type="match status" value="1"/>
</dbReference>
<evidence type="ECO:0000313" key="7">
    <source>
        <dbReference type="Proteomes" id="UP000295164"/>
    </source>
</evidence>
<evidence type="ECO:0000256" key="3">
    <source>
        <dbReference type="SAM" id="SignalP"/>
    </source>
</evidence>
<dbReference type="GO" id="GO:0016787">
    <property type="term" value="F:hydrolase activity"/>
    <property type="evidence" value="ECO:0007669"/>
    <property type="project" value="InterPro"/>
</dbReference>
<evidence type="ECO:0000259" key="4">
    <source>
        <dbReference type="SMART" id="SM00477"/>
    </source>
</evidence>
<sequence>MKPSFRSLSALLAIALFVSSCKKEPAAAPAGEESVAWHDRQTAADATSALLRTSADNLALGNPSGAVANTANYTNYLMTKTQYSLSYNRDRATPNWVSWHLDPTWLGSTARQDNFSADATLPSGWYRVGSTSYSGSGFDRGHNCPSADRTYSVADNSATFLMTNMIPQAPTNNQQTWANLENYARTLVNQGNEVYIIMGSYGTGGTGSSGTANTIDAGRITVPNRIWKVLVVLPQGTGDLARITTATRVIAVNTPNTNSISTSWGTYRTTVDAIESATGYNLLSNVSSTIQSTIESRVDNGPTQ</sequence>
<dbReference type="SMART" id="SM00892">
    <property type="entry name" value="Endonuclease_NS"/>
    <property type="match status" value="1"/>
</dbReference>
<dbReference type="InterPro" id="IPR040255">
    <property type="entry name" value="Non-specific_endonuclease"/>
</dbReference>
<keyword evidence="3" id="KW-0732">Signal</keyword>
<dbReference type="Proteomes" id="UP000295164">
    <property type="component" value="Unassembled WGS sequence"/>
</dbReference>
<dbReference type="GO" id="GO:0004519">
    <property type="term" value="F:endonuclease activity"/>
    <property type="evidence" value="ECO:0007669"/>
    <property type="project" value="UniProtKB-KW"/>
</dbReference>
<evidence type="ECO:0000256" key="2">
    <source>
        <dbReference type="PIRSR" id="PIRSR640255-2"/>
    </source>
</evidence>
<name>A0A4R4E1K6_9BACT</name>
<evidence type="ECO:0000256" key="1">
    <source>
        <dbReference type="PIRSR" id="PIRSR640255-1"/>
    </source>
</evidence>
<keyword evidence="6" id="KW-0255">Endonuclease</keyword>
<dbReference type="GO" id="GO:0046872">
    <property type="term" value="F:metal ion binding"/>
    <property type="evidence" value="ECO:0007669"/>
    <property type="project" value="UniProtKB-KW"/>
</dbReference>
<evidence type="ECO:0000313" key="6">
    <source>
        <dbReference type="EMBL" id="TCZ68620.1"/>
    </source>
</evidence>
<dbReference type="OrthoDB" id="9811262at2"/>
<feature type="signal peptide" evidence="3">
    <location>
        <begin position="1"/>
        <end position="22"/>
    </location>
</feature>
<keyword evidence="6" id="KW-0378">Hydrolase</keyword>
<accession>A0A4R4E1K6</accession>
<dbReference type="GO" id="GO:0003676">
    <property type="term" value="F:nucleic acid binding"/>
    <property type="evidence" value="ECO:0007669"/>
    <property type="project" value="InterPro"/>
</dbReference>
<feature type="domain" description="ENPP1-3/EXOG-like endonuclease/phosphodiesterase" evidence="4">
    <location>
        <begin position="80"/>
        <end position="289"/>
    </location>
</feature>
<dbReference type="AlphaFoldDB" id="A0A4R4E1K6"/>
<dbReference type="InterPro" id="IPR020821">
    <property type="entry name" value="ENPP1-3/EXOG-like_nuc-like"/>
</dbReference>
<dbReference type="RefSeq" id="WP_131852700.1">
    <property type="nucleotide sequence ID" value="NZ_SKFH01000025.1"/>
</dbReference>
<dbReference type="PANTHER" id="PTHR13966">
    <property type="entry name" value="ENDONUCLEASE RELATED"/>
    <property type="match status" value="1"/>
</dbReference>
<feature type="binding site" evidence="2">
    <location>
        <position position="173"/>
    </location>
    <ligand>
        <name>Mg(2+)</name>
        <dbReference type="ChEBI" id="CHEBI:18420"/>
        <note>catalytic</note>
    </ligand>
</feature>
<protein>
    <submittedName>
        <fullName evidence="6">DNA/RNA non-specific endonuclease</fullName>
    </submittedName>
</protein>
<dbReference type="SUPFAM" id="SSF54060">
    <property type="entry name" value="His-Me finger endonucleases"/>
    <property type="match status" value="1"/>
</dbReference>
<keyword evidence="6" id="KW-0540">Nuclease</keyword>
<evidence type="ECO:0000259" key="5">
    <source>
        <dbReference type="SMART" id="SM00892"/>
    </source>
</evidence>
<organism evidence="6 7">
    <name type="scientific">Flaviaesturariibacter aridisoli</name>
    <dbReference type="NCBI Taxonomy" id="2545761"/>
    <lineage>
        <taxon>Bacteria</taxon>
        <taxon>Pseudomonadati</taxon>
        <taxon>Bacteroidota</taxon>
        <taxon>Chitinophagia</taxon>
        <taxon>Chitinophagales</taxon>
        <taxon>Chitinophagaceae</taxon>
        <taxon>Flaviaestuariibacter</taxon>
    </lineage>
</organism>
<dbReference type="SMART" id="SM00477">
    <property type="entry name" value="NUC"/>
    <property type="match status" value="1"/>
</dbReference>
<feature type="chain" id="PRO_5020586779" evidence="3">
    <location>
        <begin position="23"/>
        <end position="304"/>
    </location>
</feature>
<dbReference type="InterPro" id="IPR001604">
    <property type="entry name" value="Endo_G_ENPP1-like_dom"/>
</dbReference>
<dbReference type="InterPro" id="IPR044929">
    <property type="entry name" value="DNA/RNA_non-sp_Endonuclease_sf"/>
</dbReference>
<keyword evidence="7" id="KW-1185">Reference proteome</keyword>